<dbReference type="AlphaFoldDB" id="A0A495J893"/>
<keyword evidence="7" id="KW-1185">Reference proteome</keyword>
<organism evidence="6 7">
    <name type="scientific">Mucilaginibacter gracilis</name>
    <dbReference type="NCBI Taxonomy" id="423350"/>
    <lineage>
        <taxon>Bacteria</taxon>
        <taxon>Pseudomonadati</taxon>
        <taxon>Bacteroidota</taxon>
        <taxon>Sphingobacteriia</taxon>
        <taxon>Sphingobacteriales</taxon>
        <taxon>Sphingobacteriaceae</taxon>
        <taxon>Mucilaginibacter</taxon>
    </lineage>
</organism>
<name>A0A495J893_9SPHI</name>
<dbReference type="GO" id="GO:0006198">
    <property type="term" value="P:cAMP catabolic process"/>
    <property type="evidence" value="ECO:0007669"/>
    <property type="project" value="UniProtKB-UniRule"/>
</dbReference>
<evidence type="ECO:0000313" key="6">
    <source>
        <dbReference type="EMBL" id="RKR84971.1"/>
    </source>
</evidence>
<feature type="signal peptide" evidence="5">
    <location>
        <begin position="1"/>
        <end position="21"/>
    </location>
</feature>
<comment type="similarity">
    <text evidence="3 4">Belongs to the cyclic nucleotide phosphodiesterase class-II family.</text>
</comment>
<dbReference type="PROSITE" id="PS00607">
    <property type="entry name" value="PDEASE_II"/>
    <property type="match status" value="1"/>
</dbReference>
<sequence length="318" mass="34797">MINKTCKVICTILLTTAAAFAQIKPAFKVVPLGVYGGSDESNLSAYMVAPTGSNNYACMDAGTLQAGLEKAVKNHVFTVPADTVLKRYIKGYFISHAHLDHVAGMIINSPDDAAKKVYGLKYTLDVLRDNYFTWKNWANFGSDGDKPVLNKYHYTPLNPGEKTPIDNTTMSVQAFVLSHGNPYQSTAFLVESNGSYILYLGDTGADEIEKSDKLRQLWQYIAPLVKAKTLKAIMIEVSFANQQPDKSLFGHLTPRLLMNEMAVLSTLAGPNAVEGLPVVVTHLKPAGGHIADIKKQLAAANTLQLKLIYPQQGKMLEF</sequence>
<dbReference type="SUPFAM" id="SSF56281">
    <property type="entry name" value="Metallo-hydrolase/oxidoreductase"/>
    <property type="match status" value="1"/>
</dbReference>
<dbReference type="Pfam" id="PF02112">
    <property type="entry name" value="PDEase_II"/>
    <property type="match status" value="1"/>
</dbReference>
<keyword evidence="5" id="KW-0732">Signal</keyword>
<keyword evidence="1 4" id="KW-0378">Hydrolase</keyword>
<evidence type="ECO:0000256" key="3">
    <source>
        <dbReference type="ARBA" id="ARBA00025762"/>
    </source>
</evidence>
<keyword evidence="2 4" id="KW-0114">cAMP</keyword>
<dbReference type="GO" id="GO:0047555">
    <property type="term" value="F:3',5'-cyclic-GMP phosphodiesterase activity"/>
    <property type="evidence" value="ECO:0007669"/>
    <property type="project" value="TreeGrafter"/>
</dbReference>
<evidence type="ECO:0000256" key="4">
    <source>
        <dbReference type="PIRNR" id="PIRNR000962"/>
    </source>
</evidence>
<dbReference type="InterPro" id="IPR000396">
    <property type="entry name" value="Pdiesterase2"/>
</dbReference>
<dbReference type="PANTHER" id="PTHR28283:SF1">
    <property type="entry name" value="3',5'-CYCLIC-NUCLEOTIDE PHOSPHODIESTERASE 1"/>
    <property type="match status" value="1"/>
</dbReference>
<dbReference type="OrthoDB" id="9803916at2"/>
<dbReference type="GO" id="GO:0004115">
    <property type="term" value="F:3',5'-cyclic-AMP phosphodiesterase activity"/>
    <property type="evidence" value="ECO:0007669"/>
    <property type="project" value="UniProtKB-UniRule"/>
</dbReference>
<dbReference type="RefSeq" id="WP_121200977.1">
    <property type="nucleotide sequence ID" value="NZ_RBKU01000001.1"/>
</dbReference>
<evidence type="ECO:0000256" key="1">
    <source>
        <dbReference type="ARBA" id="ARBA00022801"/>
    </source>
</evidence>
<dbReference type="Gene3D" id="3.60.15.10">
    <property type="entry name" value="Ribonuclease Z/Hydroxyacylglutathione hydrolase-like"/>
    <property type="match status" value="1"/>
</dbReference>
<dbReference type="EMBL" id="RBKU01000001">
    <property type="protein sequence ID" value="RKR84971.1"/>
    <property type="molecule type" value="Genomic_DNA"/>
</dbReference>
<comment type="caution">
    <text evidence="6">The sequence shown here is derived from an EMBL/GenBank/DDBJ whole genome shotgun (WGS) entry which is preliminary data.</text>
</comment>
<gene>
    <name evidence="6" type="ORF">BDD43_5225</name>
</gene>
<evidence type="ECO:0000256" key="5">
    <source>
        <dbReference type="SAM" id="SignalP"/>
    </source>
</evidence>
<dbReference type="Proteomes" id="UP000268007">
    <property type="component" value="Unassembled WGS sequence"/>
</dbReference>
<dbReference type="CDD" id="cd07735">
    <property type="entry name" value="class_II_PDE_MBL-fold"/>
    <property type="match status" value="1"/>
</dbReference>
<reference evidence="6 7" key="1">
    <citation type="submission" date="2018-10" db="EMBL/GenBank/DDBJ databases">
        <title>Genomic Encyclopedia of Archaeal and Bacterial Type Strains, Phase II (KMG-II): from individual species to whole genera.</title>
        <authorList>
            <person name="Goeker M."/>
        </authorList>
    </citation>
    <scope>NUCLEOTIDE SEQUENCE [LARGE SCALE GENOMIC DNA]</scope>
    <source>
        <strain evidence="6 7">DSM 18602</strain>
    </source>
</reference>
<dbReference type="PANTHER" id="PTHR28283">
    <property type="entry name" value="3',5'-CYCLIC-NUCLEOTIDE PHOSPHODIESTERASE 1"/>
    <property type="match status" value="1"/>
</dbReference>
<dbReference type="InterPro" id="IPR036866">
    <property type="entry name" value="RibonucZ/Hydroxyglut_hydro"/>
</dbReference>
<accession>A0A495J893</accession>
<dbReference type="PRINTS" id="PR00388">
    <property type="entry name" value="PDIESTERASE2"/>
</dbReference>
<dbReference type="PIRSF" id="PIRSF000962">
    <property type="entry name" value="Cyc_nuc_PDEase"/>
    <property type="match status" value="1"/>
</dbReference>
<evidence type="ECO:0000313" key="7">
    <source>
        <dbReference type="Proteomes" id="UP000268007"/>
    </source>
</evidence>
<feature type="chain" id="PRO_5019777398" evidence="5">
    <location>
        <begin position="22"/>
        <end position="318"/>
    </location>
</feature>
<proteinExistence type="inferred from homology"/>
<protein>
    <submittedName>
        <fullName evidence="6">3',5'-cyclic-nucleotide phosphodiesterase</fullName>
    </submittedName>
</protein>
<dbReference type="GO" id="GO:1902660">
    <property type="term" value="P:negative regulation of glucose mediated signaling pathway"/>
    <property type="evidence" value="ECO:0007669"/>
    <property type="project" value="TreeGrafter"/>
</dbReference>
<evidence type="ECO:0000256" key="2">
    <source>
        <dbReference type="ARBA" id="ARBA00023149"/>
    </source>
</evidence>
<dbReference type="InterPro" id="IPR024225">
    <property type="entry name" value="cAMP-PdiesteraseII_CS"/>
</dbReference>